<feature type="domain" description="Multidrug resistance protein MdtA-like beta-barrel" evidence="6">
    <location>
        <begin position="213"/>
        <end position="296"/>
    </location>
</feature>
<reference evidence="9" key="1">
    <citation type="journal article" date="2019" name="Int. J. Syst. Evol. Microbiol.">
        <title>The Global Catalogue of Microorganisms (GCM) 10K type strain sequencing project: providing services to taxonomists for standard genome sequencing and annotation.</title>
        <authorList>
            <consortium name="The Broad Institute Genomics Platform"/>
            <consortium name="The Broad Institute Genome Sequencing Center for Infectious Disease"/>
            <person name="Wu L."/>
            <person name="Ma J."/>
        </authorList>
    </citation>
    <scope>NUCLEOTIDE SEQUENCE [LARGE SCALE GENOMIC DNA]</scope>
    <source>
        <strain evidence="9">VKM B-3159</strain>
    </source>
</reference>
<dbReference type="InterPro" id="IPR058625">
    <property type="entry name" value="MdtA-like_BSH"/>
</dbReference>
<dbReference type="EMBL" id="JAVCAP010000002">
    <property type="protein sequence ID" value="MDP8566618.1"/>
    <property type="molecule type" value="Genomic_DNA"/>
</dbReference>
<sequence>MLISRTIQRRQAFLLLTLGVMLSACGKSSNEQQAGAAMPAMPVTVQAVTAETVPVQTEVVAQTEGAKQIEVRPRVGGIILKRLYEEGEPVKAGKDMFLIDPVPFQLQVEQAKALIAQQKARIDQTAREALRLKGLLETRSISQREYDNATSDSSVATATMLQYQAQLREAELNLSYTHVKAPENGIAGRFVLSEGALASANTTLLSTIVQVSPIWVRFSLSESDLMTLGGHLRPGHVQDVRLILADGVEYPQSGRINFSASQIDPALGTQQLRAEFKNSDNTLLPGQFVRVRLTTGKRDGVFLIPQTAVLTGQQGKFVFVAEKDKDGKTIASVRPIQAGGWFNDRWIVLDGLKAGDQVIIDNLIKVRPGAPVAPHAADAAPVVAPAQQKTKA</sequence>
<evidence type="ECO:0000256" key="1">
    <source>
        <dbReference type="ARBA" id="ARBA00004196"/>
    </source>
</evidence>
<feature type="domain" description="Multidrug resistance protein MdtA-like barrel-sandwich hybrid" evidence="5">
    <location>
        <begin position="68"/>
        <end position="206"/>
    </location>
</feature>
<feature type="domain" description="Multidrug resistance protein MdtA-like C-terminal permuted SH3" evidence="7">
    <location>
        <begin position="302"/>
        <end position="363"/>
    </location>
</feature>
<dbReference type="Gene3D" id="2.40.30.170">
    <property type="match status" value="1"/>
</dbReference>
<feature type="domain" description="Multidrug resistance protein MdtA-like alpha-helical hairpin" evidence="4">
    <location>
        <begin position="108"/>
        <end position="177"/>
    </location>
</feature>
<dbReference type="PROSITE" id="PS51257">
    <property type="entry name" value="PROKAR_LIPOPROTEIN"/>
    <property type="match status" value="1"/>
</dbReference>
<keyword evidence="9" id="KW-1185">Reference proteome</keyword>
<dbReference type="Gene3D" id="2.40.50.100">
    <property type="match status" value="1"/>
</dbReference>
<evidence type="ECO:0000259" key="6">
    <source>
        <dbReference type="Pfam" id="PF25944"/>
    </source>
</evidence>
<dbReference type="SUPFAM" id="SSF111369">
    <property type="entry name" value="HlyD-like secretion proteins"/>
    <property type="match status" value="1"/>
</dbReference>
<comment type="caution">
    <text evidence="8">The sequence shown here is derived from an EMBL/GenBank/DDBJ whole genome shotgun (WGS) entry which is preliminary data.</text>
</comment>
<feature type="signal peptide" evidence="3">
    <location>
        <begin position="1"/>
        <end position="26"/>
    </location>
</feature>
<evidence type="ECO:0000313" key="8">
    <source>
        <dbReference type="EMBL" id="MDP8566618.1"/>
    </source>
</evidence>
<evidence type="ECO:0000259" key="5">
    <source>
        <dbReference type="Pfam" id="PF25917"/>
    </source>
</evidence>
<accession>A0ABT9JQ01</accession>
<dbReference type="PANTHER" id="PTHR30158">
    <property type="entry name" value="ACRA/E-RELATED COMPONENT OF DRUG EFFLUX TRANSPORTER"/>
    <property type="match status" value="1"/>
</dbReference>
<dbReference type="Pfam" id="PF25967">
    <property type="entry name" value="RND-MFP_C"/>
    <property type="match status" value="1"/>
</dbReference>
<dbReference type="NCBIfam" id="TIGR01730">
    <property type="entry name" value="RND_mfp"/>
    <property type="match status" value="1"/>
</dbReference>
<dbReference type="Gene3D" id="2.40.420.20">
    <property type="match status" value="1"/>
</dbReference>
<evidence type="ECO:0000313" key="9">
    <source>
        <dbReference type="Proteomes" id="UP001225906"/>
    </source>
</evidence>
<dbReference type="InterPro" id="IPR058627">
    <property type="entry name" value="MdtA-like_C"/>
</dbReference>
<dbReference type="InterPro" id="IPR058624">
    <property type="entry name" value="MdtA-like_HH"/>
</dbReference>
<dbReference type="Proteomes" id="UP001225906">
    <property type="component" value="Unassembled WGS sequence"/>
</dbReference>
<dbReference type="RefSeq" id="WP_306388322.1">
    <property type="nucleotide sequence ID" value="NZ_JAVCAP010000002.1"/>
</dbReference>
<evidence type="ECO:0000256" key="3">
    <source>
        <dbReference type="SAM" id="SignalP"/>
    </source>
</evidence>
<organism evidence="8 9">
    <name type="scientific">Methylophilus aquaticus</name>
    <dbReference type="NCBI Taxonomy" id="1971610"/>
    <lineage>
        <taxon>Bacteria</taxon>
        <taxon>Pseudomonadati</taxon>
        <taxon>Pseudomonadota</taxon>
        <taxon>Betaproteobacteria</taxon>
        <taxon>Nitrosomonadales</taxon>
        <taxon>Methylophilaceae</taxon>
        <taxon>Methylophilus</taxon>
    </lineage>
</organism>
<name>A0ABT9JQ01_9PROT</name>
<dbReference type="Pfam" id="PF25917">
    <property type="entry name" value="BSH_RND"/>
    <property type="match status" value="1"/>
</dbReference>
<dbReference type="InterPro" id="IPR006143">
    <property type="entry name" value="RND_pump_MFP"/>
</dbReference>
<proteinExistence type="inferred from homology"/>
<keyword evidence="3" id="KW-0732">Signal</keyword>
<dbReference type="InterPro" id="IPR058626">
    <property type="entry name" value="MdtA-like_b-barrel"/>
</dbReference>
<evidence type="ECO:0000256" key="2">
    <source>
        <dbReference type="ARBA" id="ARBA00009477"/>
    </source>
</evidence>
<comment type="subcellular location">
    <subcellularLocation>
        <location evidence="1">Cell envelope</location>
    </subcellularLocation>
</comment>
<dbReference type="Pfam" id="PF25944">
    <property type="entry name" value="Beta-barrel_RND"/>
    <property type="match status" value="1"/>
</dbReference>
<dbReference type="Gene3D" id="1.10.287.470">
    <property type="entry name" value="Helix hairpin bin"/>
    <property type="match status" value="1"/>
</dbReference>
<evidence type="ECO:0000259" key="4">
    <source>
        <dbReference type="Pfam" id="PF25876"/>
    </source>
</evidence>
<feature type="chain" id="PRO_5046706212" evidence="3">
    <location>
        <begin position="27"/>
        <end position="392"/>
    </location>
</feature>
<gene>
    <name evidence="8" type="ORF">Q9291_02035</name>
</gene>
<protein>
    <submittedName>
        <fullName evidence="8">Efflux RND transporter periplasmic adaptor subunit</fullName>
    </submittedName>
</protein>
<dbReference type="Pfam" id="PF25876">
    <property type="entry name" value="HH_MFP_RND"/>
    <property type="match status" value="1"/>
</dbReference>
<comment type="similarity">
    <text evidence="2">Belongs to the membrane fusion protein (MFP) (TC 8.A.1) family.</text>
</comment>
<evidence type="ECO:0000259" key="7">
    <source>
        <dbReference type="Pfam" id="PF25967"/>
    </source>
</evidence>